<evidence type="ECO:0000313" key="1">
    <source>
        <dbReference type="EMBL" id="CAB3698028.1"/>
    </source>
</evidence>
<sequence length="264" mass="27690">MVWMFAAQAALQIGQGYMENVTRDTLARGQRAITRSNTASTNLVNQANADAANSLRSANNSFAAAQATLQNTLRSIGNQEKMRVFGQQYNALETNQSRMLDGMVRGKLSARLKGAAALGALRADAAARGVGGSSSELMRSVLSLQTGAAITTATDNERYVQFDALLQKQGLIRTAVNSQDQGQSLPNLDYGINIAPTVFNPITSLDYQGGAMGRAVSGWLGGQGVSTLTKMLGSLGGQEKSSYVRAGPAVSQVDLGGGKYFTGA</sequence>
<protein>
    <submittedName>
        <fullName evidence="1">Uncharacterized protein</fullName>
    </submittedName>
</protein>
<proteinExistence type="predicted"/>
<dbReference type="Pfam" id="PF24072">
    <property type="entry name" value="T7_gp14"/>
    <property type="match status" value="1"/>
</dbReference>
<dbReference type="AlphaFoldDB" id="A0A6S6ZZ95"/>
<gene>
    <name evidence="1" type="ORF">LMG3458_02495</name>
</gene>
<organism evidence="1 2">
    <name type="scientific">Achromobacter deleyi</name>
    <dbReference type="NCBI Taxonomy" id="1353891"/>
    <lineage>
        <taxon>Bacteria</taxon>
        <taxon>Pseudomonadati</taxon>
        <taxon>Pseudomonadota</taxon>
        <taxon>Betaproteobacteria</taxon>
        <taxon>Burkholderiales</taxon>
        <taxon>Alcaligenaceae</taxon>
        <taxon>Achromobacter</taxon>
    </lineage>
</organism>
<evidence type="ECO:0000313" key="2">
    <source>
        <dbReference type="Proteomes" id="UP000494111"/>
    </source>
</evidence>
<dbReference type="EMBL" id="CADIJO010000007">
    <property type="protein sequence ID" value="CAB3698028.1"/>
    <property type="molecule type" value="Genomic_DNA"/>
</dbReference>
<reference evidence="1 2" key="1">
    <citation type="submission" date="2020-04" db="EMBL/GenBank/DDBJ databases">
        <authorList>
            <person name="De Canck E."/>
        </authorList>
    </citation>
    <scope>NUCLEOTIDE SEQUENCE [LARGE SCALE GENOMIC DNA]</scope>
    <source>
        <strain evidence="1 2">LMG 3458</strain>
    </source>
</reference>
<name>A0A6S6ZZ95_9BURK</name>
<accession>A0A6S6ZZ95</accession>
<dbReference type="RefSeq" id="WP_175216443.1">
    <property type="nucleotide sequence ID" value="NZ_CADIJO010000007.1"/>
</dbReference>
<dbReference type="Proteomes" id="UP000494111">
    <property type="component" value="Unassembled WGS sequence"/>
</dbReference>
<dbReference type="InterPro" id="IPR038996">
    <property type="entry name" value="Gp14"/>
</dbReference>